<dbReference type="InterPro" id="IPR036457">
    <property type="entry name" value="PPM-type-like_dom_sf"/>
</dbReference>
<evidence type="ECO:0000256" key="3">
    <source>
        <dbReference type="ARBA" id="ARBA00013081"/>
    </source>
</evidence>
<dbReference type="SMART" id="SM00332">
    <property type="entry name" value="PP2Cc"/>
    <property type="match status" value="1"/>
</dbReference>
<keyword evidence="12" id="KW-1185">Reference proteome</keyword>
<dbReference type="InterPro" id="IPR001932">
    <property type="entry name" value="PPM-type_phosphatase-like_dom"/>
</dbReference>
<evidence type="ECO:0000256" key="5">
    <source>
        <dbReference type="ARBA" id="ARBA00022801"/>
    </source>
</evidence>
<dbReference type="InterPro" id="IPR015655">
    <property type="entry name" value="PP2C"/>
</dbReference>
<evidence type="ECO:0000259" key="10">
    <source>
        <dbReference type="PROSITE" id="PS51746"/>
    </source>
</evidence>
<keyword evidence="8" id="KW-0464">Manganese</keyword>
<name>A0A2J8AJV0_9CHLO</name>
<evidence type="ECO:0000313" key="11">
    <source>
        <dbReference type="EMBL" id="PNH12797.1"/>
    </source>
</evidence>
<dbReference type="Pfam" id="PF00481">
    <property type="entry name" value="PP2C"/>
    <property type="match status" value="1"/>
</dbReference>
<evidence type="ECO:0000256" key="1">
    <source>
        <dbReference type="ARBA" id="ARBA00001936"/>
    </source>
</evidence>
<comment type="similarity">
    <text evidence="9">Belongs to the PP2C family.</text>
</comment>
<reference evidence="11 12" key="1">
    <citation type="journal article" date="2017" name="Mol. Biol. Evol.">
        <title>The 4-celled Tetrabaena socialis nuclear genome reveals the essential components for genetic control of cell number at the origin of multicellularity in the volvocine lineage.</title>
        <authorList>
            <person name="Featherston J."/>
            <person name="Arakaki Y."/>
            <person name="Hanschen E.R."/>
            <person name="Ferris P.J."/>
            <person name="Michod R.E."/>
            <person name="Olson B.J.S.C."/>
            <person name="Nozaki H."/>
            <person name="Durand P.M."/>
        </authorList>
    </citation>
    <scope>NUCLEOTIDE SEQUENCE [LARGE SCALE GENOMIC DNA]</scope>
    <source>
        <strain evidence="11 12">NIES-571</strain>
    </source>
</reference>
<dbReference type="InterPro" id="IPR000222">
    <property type="entry name" value="PP2C_BS"/>
</dbReference>
<evidence type="ECO:0000256" key="6">
    <source>
        <dbReference type="ARBA" id="ARBA00022842"/>
    </source>
</evidence>
<sequence length="305" mass="32723">MEYVSTILSPQKEEGAVGPFGLGNAASLSGGETRVDGKASYGFSLLRGKRNAMEDFHHSAYRKDPRTGAMVGLFGIFDGHGGPNAADYVRSNLFVNMMQSLSFRAALFAQPRPPRDFAAAGPPATAAEAYESTDSQYLRQDIAHGRDDGCTAVTAVLVGTRLLVANVGDSRAVLSRGGKALAMSIDHKPNVKEERARIEGAGGVVVWAGTWRVGGVLAVSRAFGDRPLKRFVIATPAIAEESITSEDEFLLLASDGLWDVMTNQEAVTLIRDVTDPEKASKRITEEAYQRGSNDNISCVVVRFKP</sequence>
<protein>
    <recommendedName>
        <fullName evidence="3">protein-serine/threonine phosphatase</fullName>
        <ecNumber evidence="3">3.1.3.16</ecNumber>
    </recommendedName>
</protein>
<dbReference type="EMBL" id="PGGS01000004">
    <property type="protein sequence ID" value="PNH12797.1"/>
    <property type="molecule type" value="Genomic_DNA"/>
</dbReference>
<proteinExistence type="inferred from homology"/>
<comment type="caution">
    <text evidence="11">The sequence shown here is derived from an EMBL/GenBank/DDBJ whole genome shotgun (WGS) entry which is preliminary data.</text>
</comment>
<comment type="cofactor">
    <cofactor evidence="2">
        <name>Mg(2+)</name>
        <dbReference type="ChEBI" id="CHEBI:18420"/>
    </cofactor>
</comment>
<evidence type="ECO:0000256" key="9">
    <source>
        <dbReference type="RuleBase" id="RU003465"/>
    </source>
</evidence>
<evidence type="ECO:0000256" key="4">
    <source>
        <dbReference type="ARBA" id="ARBA00022723"/>
    </source>
</evidence>
<evidence type="ECO:0000256" key="8">
    <source>
        <dbReference type="ARBA" id="ARBA00023211"/>
    </source>
</evidence>
<dbReference type="GO" id="GO:0046872">
    <property type="term" value="F:metal ion binding"/>
    <property type="evidence" value="ECO:0007669"/>
    <property type="project" value="UniProtKB-KW"/>
</dbReference>
<dbReference type="CDD" id="cd00143">
    <property type="entry name" value="PP2Cc"/>
    <property type="match status" value="1"/>
</dbReference>
<keyword evidence="4" id="KW-0479">Metal-binding</keyword>
<dbReference type="SUPFAM" id="SSF81606">
    <property type="entry name" value="PP2C-like"/>
    <property type="match status" value="1"/>
</dbReference>
<dbReference type="Gene3D" id="3.60.40.10">
    <property type="entry name" value="PPM-type phosphatase domain"/>
    <property type="match status" value="1"/>
</dbReference>
<keyword evidence="6" id="KW-0460">Magnesium</keyword>
<dbReference type="AlphaFoldDB" id="A0A2J8AJV0"/>
<organism evidence="11 12">
    <name type="scientific">Tetrabaena socialis</name>
    <dbReference type="NCBI Taxonomy" id="47790"/>
    <lineage>
        <taxon>Eukaryota</taxon>
        <taxon>Viridiplantae</taxon>
        <taxon>Chlorophyta</taxon>
        <taxon>core chlorophytes</taxon>
        <taxon>Chlorophyceae</taxon>
        <taxon>CS clade</taxon>
        <taxon>Chlamydomonadales</taxon>
        <taxon>Tetrabaenaceae</taxon>
        <taxon>Tetrabaena</taxon>
    </lineage>
</organism>
<evidence type="ECO:0000256" key="7">
    <source>
        <dbReference type="ARBA" id="ARBA00022912"/>
    </source>
</evidence>
<dbReference type="GO" id="GO:0004722">
    <property type="term" value="F:protein serine/threonine phosphatase activity"/>
    <property type="evidence" value="ECO:0007669"/>
    <property type="project" value="UniProtKB-EC"/>
</dbReference>
<dbReference type="OrthoDB" id="10264738at2759"/>
<dbReference type="PROSITE" id="PS01032">
    <property type="entry name" value="PPM_1"/>
    <property type="match status" value="1"/>
</dbReference>
<keyword evidence="5 9" id="KW-0378">Hydrolase</keyword>
<dbReference type="PROSITE" id="PS51746">
    <property type="entry name" value="PPM_2"/>
    <property type="match status" value="1"/>
</dbReference>
<gene>
    <name evidence="11" type="ORF">TSOC_000256</name>
</gene>
<evidence type="ECO:0000313" key="12">
    <source>
        <dbReference type="Proteomes" id="UP000236333"/>
    </source>
</evidence>
<accession>A0A2J8AJV0</accession>
<dbReference type="PANTHER" id="PTHR47992">
    <property type="entry name" value="PROTEIN PHOSPHATASE"/>
    <property type="match status" value="1"/>
</dbReference>
<feature type="domain" description="PPM-type phosphatase" evidence="10">
    <location>
        <begin position="40"/>
        <end position="303"/>
    </location>
</feature>
<evidence type="ECO:0000256" key="2">
    <source>
        <dbReference type="ARBA" id="ARBA00001946"/>
    </source>
</evidence>
<dbReference type="EC" id="3.1.3.16" evidence="3"/>
<keyword evidence="7 9" id="KW-0904">Protein phosphatase</keyword>
<dbReference type="Proteomes" id="UP000236333">
    <property type="component" value="Unassembled WGS sequence"/>
</dbReference>
<comment type="cofactor">
    <cofactor evidence="1">
        <name>Mn(2+)</name>
        <dbReference type="ChEBI" id="CHEBI:29035"/>
    </cofactor>
</comment>